<dbReference type="EMBL" id="BARS01037433">
    <property type="protein sequence ID" value="GAG26118.1"/>
    <property type="molecule type" value="Genomic_DNA"/>
</dbReference>
<sequence>LERAKAWEESVRRELCFPSVGAVQIVEYRLDRPGNADLSVAVKI</sequence>
<protein>
    <submittedName>
        <fullName evidence="1">Uncharacterized protein</fullName>
    </submittedName>
</protein>
<gene>
    <name evidence="1" type="ORF">S01H1_57400</name>
</gene>
<proteinExistence type="predicted"/>
<organism evidence="1">
    <name type="scientific">marine sediment metagenome</name>
    <dbReference type="NCBI Taxonomy" id="412755"/>
    <lineage>
        <taxon>unclassified sequences</taxon>
        <taxon>metagenomes</taxon>
        <taxon>ecological metagenomes</taxon>
    </lineage>
</organism>
<feature type="non-terminal residue" evidence="1">
    <location>
        <position position="1"/>
    </location>
</feature>
<name>X0WNN6_9ZZZZ</name>
<dbReference type="AlphaFoldDB" id="X0WNN6"/>
<evidence type="ECO:0000313" key="1">
    <source>
        <dbReference type="EMBL" id="GAG26118.1"/>
    </source>
</evidence>
<accession>X0WNN6</accession>
<reference evidence="1" key="1">
    <citation type="journal article" date="2014" name="Front. Microbiol.">
        <title>High frequency of phylogenetically diverse reductive dehalogenase-homologous genes in deep subseafloor sedimentary metagenomes.</title>
        <authorList>
            <person name="Kawai M."/>
            <person name="Futagami T."/>
            <person name="Toyoda A."/>
            <person name="Takaki Y."/>
            <person name="Nishi S."/>
            <person name="Hori S."/>
            <person name="Arai W."/>
            <person name="Tsubouchi T."/>
            <person name="Morono Y."/>
            <person name="Uchiyama I."/>
            <person name="Ito T."/>
            <person name="Fujiyama A."/>
            <person name="Inagaki F."/>
            <person name="Takami H."/>
        </authorList>
    </citation>
    <scope>NUCLEOTIDE SEQUENCE</scope>
    <source>
        <strain evidence="1">Expedition CK06-06</strain>
    </source>
</reference>
<comment type="caution">
    <text evidence="1">The sequence shown here is derived from an EMBL/GenBank/DDBJ whole genome shotgun (WGS) entry which is preliminary data.</text>
</comment>